<reference evidence="2 3" key="1">
    <citation type="submission" date="2018-08" db="EMBL/GenBank/DDBJ databases">
        <title>Recombination of ecologically and evolutionarily significant loci maintains genetic cohesion in the Pseudomonas syringae species complex.</title>
        <authorList>
            <person name="Dillon M."/>
            <person name="Thakur S."/>
            <person name="Almeida R.N.D."/>
            <person name="Weir B.S."/>
            <person name="Guttman D.S."/>
        </authorList>
    </citation>
    <scope>NUCLEOTIDE SEQUENCE [LARGE SCALE GENOMIC DNA]</scope>
    <source>
        <strain evidence="2 3">ICMP 19473</strain>
    </source>
</reference>
<dbReference type="Proteomes" id="UP000273854">
    <property type="component" value="Unassembled WGS sequence"/>
</dbReference>
<dbReference type="InterPro" id="IPR022385">
    <property type="entry name" value="Rhs_assc_core"/>
</dbReference>
<dbReference type="RefSeq" id="WP_122210728.1">
    <property type="nucleotide sequence ID" value="NZ_RBTP01000076.1"/>
</dbReference>
<dbReference type="AlphaFoldDB" id="A0A3M5NWQ2"/>
<accession>A0A3M5NWQ2</accession>
<evidence type="ECO:0000313" key="3">
    <source>
        <dbReference type="Proteomes" id="UP000273854"/>
    </source>
</evidence>
<evidence type="ECO:0000313" key="2">
    <source>
        <dbReference type="EMBL" id="RMT76888.1"/>
    </source>
</evidence>
<keyword evidence="1" id="KW-1133">Transmembrane helix</keyword>
<keyword evidence="1" id="KW-0472">Membrane</keyword>
<sequence>MAWNTVLCRYRYDPLDRIASRTPLAGLITQALYQSDVLVNELQGAELRRFFQHGRSSLACQTLSDQSSSTLLTATDHRHSVLNASRLSQRDVMAYTPYGHNVAKDHLPGFNGEHPDPVTGHYLLGNGYRAYSPVLMRFNSPDSLSPFGKGGLNAYAYCEGDPVNRSDPSGHDILDDVLTAAYIGVGLLTAGIGLVTARPALKAVVKGVKVKPGLPGSAAQGAMQTRPANTAEKLSAAVAVGAVAAGSAWAAAFAVRKADPDSAVARPLTVVALALAVPTLSLRGWTLARSELAKRAMKSVPVLVRRSSVRSLNQNVRLPALDIRETAL</sequence>
<feature type="transmembrane region" description="Helical" evidence="1">
    <location>
        <begin position="267"/>
        <end position="288"/>
    </location>
</feature>
<comment type="caution">
    <text evidence="2">The sequence shown here is derived from an EMBL/GenBank/DDBJ whole genome shotgun (WGS) entry which is preliminary data.</text>
</comment>
<dbReference type="Gene3D" id="2.180.10.10">
    <property type="entry name" value="RHS repeat-associated core"/>
    <property type="match status" value="1"/>
</dbReference>
<keyword evidence="1" id="KW-0812">Transmembrane</keyword>
<evidence type="ECO:0000256" key="1">
    <source>
        <dbReference type="SAM" id="Phobius"/>
    </source>
</evidence>
<gene>
    <name evidence="2" type="ORF">ALP40_04072</name>
</gene>
<protein>
    <recommendedName>
        <fullName evidence="4">RHS repeat-associated core domain-containing protein</fullName>
    </recommendedName>
</protein>
<organism evidence="2 3">
    <name type="scientific">Pseudomonas viridiflava</name>
    <name type="common">Phytomonas viridiflava</name>
    <dbReference type="NCBI Taxonomy" id="33069"/>
    <lineage>
        <taxon>Bacteria</taxon>
        <taxon>Pseudomonadati</taxon>
        <taxon>Pseudomonadota</taxon>
        <taxon>Gammaproteobacteria</taxon>
        <taxon>Pseudomonadales</taxon>
        <taxon>Pseudomonadaceae</taxon>
        <taxon>Pseudomonas</taxon>
    </lineage>
</organism>
<evidence type="ECO:0008006" key="4">
    <source>
        <dbReference type="Google" id="ProtNLM"/>
    </source>
</evidence>
<proteinExistence type="predicted"/>
<dbReference type="NCBIfam" id="TIGR03696">
    <property type="entry name" value="Rhs_assc_core"/>
    <property type="match status" value="1"/>
</dbReference>
<name>A0A3M5NWQ2_PSEVI</name>
<feature type="transmembrane region" description="Helical" evidence="1">
    <location>
        <begin position="234"/>
        <end position="255"/>
    </location>
</feature>
<dbReference type="EMBL" id="RBTP01000076">
    <property type="protein sequence ID" value="RMT76888.1"/>
    <property type="molecule type" value="Genomic_DNA"/>
</dbReference>
<dbReference type="OrthoDB" id="5905222at2"/>
<dbReference type="SUPFAM" id="SSF56399">
    <property type="entry name" value="ADP-ribosylation"/>
    <property type="match status" value="1"/>
</dbReference>